<dbReference type="EMBL" id="CYZU01000034">
    <property type="protein sequence ID" value="CUO78563.1"/>
    <property type="molecule type" value="Genomic_DNA"/>
</dbReference>
<dbReference type="GO" id="GO:0005886">
    <property type="term" value="C:plasma membrane"/>
    <property type="evidence" value="ECO:0007669"/>
    <property type="project" value="UniProtKB-SubCell"/>
</dbReference>
<protein>
    <submittedName>
        <fullName evidence="9">Inner membrane ABC transporter permease protein ycjP</fullName>
    </submittedName>
</protein>
<feature type="domain" description="ABC transmembrane type-1" evidence="8">
    <location>
        <begin position="66"/>
        <end position="256"/>
    </location>
</feature>
<dbReference type="CDD" id="cd06261">
    <property type="entry name" value="TM_PBP2"/>
    <property type="match status" value="1"/>
</dbReference>
<feature type="transmembrane region" description="Helical" evidence="7">
    <location>
        <begin position="177"/>
        <end position="202"/>
    </location>
</feature>
<dbReference type="GO" id="GO:0055085">
    <property type="term" value="P:transmembrane transport"/>
    <property type="evidence" value="ECO:0007669"/>
    <property type="project" value="InterPro"/>
</dbReference>
<evidence type="ECO:0000256" key="6">
    <source>
        <dbReference type="ARBA" id="ARBA00023136"/>
    </source>
</evidence>
<feature type="transmembrane region" description="Helical" evidence="7">
    <location>
        <begin position="101"/>
        <end position="123"/>
    </location>
</feature>
<dbReference type="OrthoDB" id="9771544at2"/>
<evidence type="ECO:0000256" key="1">
    <source>
        <dbReference type="ARBA" id="ARBA00004651"/>
    </source>
</evidence>
<dbReference type="PROSITE" id="PS50928">
    <property type="entry name" value="ABC_TM1"/>
    <property type="match status" value="1"/>
</dbReference>
<keyword evidence="6 7" id="KW-0472">Membrane</keyword>
<dbReference type="Gene3D" id="1.10.3720.10">
    <property type="entry name" value="MetI-like"/>
    <property type="match status" value="1"/>
</dbReference>
<evidence type="ECO:0000256" key="4">
    <source>
        <dbReference type="ARBA" id="ARBA00022692"/>
    </source>
</evidence>
<comment type="similarity">
    <text evidence="7">Belongs to the binding-protein-dependent transport system permease family.</text>
</comment>
<proteinExistence type="inferred from homology"/>
<accession>A0A174HUH5</accession>
<evidence type="ECO:0000256" key="7">
    <source>
        <dbReference type="RuleBase" id="RU363032"/>
    </source>
</evidence>
<feature type="transmembrane region" description="Helical" evidence="7">
    <location>
        <begin position="135"/>
        <end position="156"/>
    </location>
</feature>
<evidence type="ECO:0000313" key="9">
    <source>
        <dbReference type="EMBL" id="CUO78563.1"/>
    </source>
</evidence>
<dbReference type="InterPro" id="IPR035906">
    <property type="entry name" value="MetI-like_sf"/>
</dbReference>
<sequence>MKKLSSSLSYVILAVISFISLFPFYMMITMSTYKTEQIFQSMPFLPSDYFGKNIATVFQSNFLQSYGNSLFISVVSMAVCVLVSAMVGYAMLVYDFKFKKALMNFIMLTMMVPTQIGIIGYMIEMRTLHLTGTLWPMILLWFANGFGAFWMIQFINGSMPMEIVESARIDGAGELKIFFGMVFPCIRPGVLTLCLLIFLWSWNSYLVPLVFVNNESLNTIPIFIKSLANAYRTDYGAQLSGLLLATIPLLIMFICGSKSFIKGLTAGAVKG</sequence>
<evidence type="ECO:0000256" key="3">
    <source>
        <dbReference type="ARBA" id="ARBA00022475"/>
    </source>
</evidence>
<keyword evidence="4 7" id="KW-0812">Transmembrane</keyword>
<feature type="transmembrane region" description="Helical" evidence="7">
    <location>
        <begin position="7"/>
        <end position="28"/>
    </location>
</feature>
<feature type="transmembrane region" description="Helical" evidence="7">
    <location>
        <begin position="235"/>
        <end position="255"/>
    </location>
</feature>
<dbReference type="STRING" id="39482.ERS852491_03301"/>
<keyword evidence="2 7" id="KW-0813">Transport</keyword>
<gene>
    <name evidence="9" type="primary">ycjP_30</name>
    <name evidence="9" type="ORF">ERS852491_03301</name>
</gene>
<evidence type="ECO:0000256" key="5">
    <source>
        <dbReference type="ARBA" id="ARBA00022989"/>
    </source>
</evidence>
<evidence type="ECO:0000256" key="2">
    <source>
        <dbReference type="ARBA" id="ARBA00022448"/>
    </source>
</evidence>
<evidence type="ECO:0000313" key="10">
    <source>
        <dbReference type="Proteomes" id="UP000095544"/>
    </source>
</evidence>
<organism evidence="9 10">
    <name type="scientific">Faecalicatena contorta</name>
    <dbReference type="NCBI Taxonomy" id="39482"/>
    <lineage>
        <taxon>Bacteria</taxon>
        <taxon>Bacillati</taxon>
        <taxon>Bacillota</taxon>
        <taxon>Clostridia</taxon>
        <taxon>Lachnospirales</taxon>
        <taxon>Lachnospiraceae</taxon>
        <taxon>Faecalicatena</taxon>
    </lineage>
</organism>
<dbReference type="PANTHER" id="PTHR43744">
    <property type="entry name" value="ABC TRANSPORTER PERMEASE PROTEIN MG189-RELATED-RELATED"/>
    <property type="match status" value="1"/>
</dbReference>
<keyword evidence="5 7" id="KW-1133">Transmembrane helix</keyword>
<dbReference type="Pfam" id="PF00528">
    <property type="entry name" value="BPD_transp_1"/>
    <property type="match status" value="1"/>
</dbReference>
<keyword evidence="3" id="KW-1003">Cell membrane</keyword>
<dbReference type="InterPro" id="IPR000515">
    <property type="entry name" value="MetI-like"/>
</dbReference>
<dbReference type="PANTHER" id="PTHR43744:SF8">
    <property type="entry name" value="SN-GLYCEROL-3-PHOSPHATE TRANSPORT SYSTEM PERMEASE PROTEIN UGPE"/>
    <property type="match status" value="1"/>
</dbReference>
<dbReference type="RefSeq" id="WP_050638810.1">
    <property type="nucleotide sequence ID" value="NZ_CABKUE010000004.1"/>
</dbReference>
<reference evidence="9 10" key="1">
    <citation type="submission" date="2015-09" db="EMBL/GenBank/DDBJ databases">
        <authorList>
            <consortium name="Pathogen Informatics"/>
        </authorList>
    </citation>
    <scope>NUCLEOTIDE SEQUENCE [LARGE SCALE GENOMIC DNA]</scope>
    <source>
        <strain evidence="9 10">2789STDY5834876</strain>
    </source>
</reference>
<name>A0A174HUH5_9FIRM</name>
<comment type="subcellular location">
    <subcellularLocation>
        <location evidence="1 7">Cell membrane</location>
        <topology evidence="1 7">Multi-pass membrane protein</topology>
    </subcellularLocation>
</comment>
<dbReference type="AlphaFoldDB" id="A0A174HUH5"/>
<evidence type="ECO:0000259" key="8">
    <source>
        <dbReference type="PROSITE" id="PS50928"/>
    </source>
</evidence>
<dbReference type="SUPFAM" id="SSF161098">
    <property type="entry name" value="MetI-like"/>
    <property type="match status" value="1"/>
</dbReference>
<feature type="transmembrane region" description="Helical" evidence="7">
    <location>
        <begin position="70"/>
        <end position="94"/>
    </location>
</feature>
<dbReference type="Proteomes" id="UP000095544">
    <property type="component" value="Unassembled WGS sequence"/>
</dbReference>